<evidence type="ECO:0000256" key="2">
    <source>
        <dbReference type="SAM" id="Coils"/>
    </source>
</evidence>
<dbReference type="InterPro" id="IPR039537">
    <property type="entry name" value="Retrotran_Ty1/copia-like"/>
</dbReference>
<evidence type="ECO:0000259" key="5">
    <source>
        <dbReference type="PROSITE" id="PS50994"/>
    </source>
</evidence>
<feature type="region of interest" description="Disordered" evidence="3">
    <location>
        <begin position="540"/>
        <end position="565"/>
    </location>
</feature>
<keyword evidence="1" id="KW-0645">Protease</keyword>
<dbReference type="InterPro" id="IPR036397">
    <property type="entry name" value="RNaseH_sf"/>
</dbReference>
<protein>
    <submittedName>
        <fullName evidence="6">Ribonuclease H-like domain-containing protein</fullName>
    </submittedName>
</protein>
<proteinExistence type="predicted"/>
<dbReference type="PROSITE" id="PS50994">
    <property type="entry name" value="INTEGRASE"/>
    <property type="match status" value="1"/>
</dbReference>
<dbReference type="GO" id="GO:0006508">
    <property type="term" value="P:proteolysis"/>
    <property type="evidence" value="ECO:0007669"/>
    <property type="project" value="UniProtKB-KW"/>
</dbReference>
<organism evidence="6">
    <name type="scientific">Tanacetum cinerariifolium</name>
    <name type="common">Dalmatian daisy</name>
    <name type="synonym">Chrysanthemum cinerariifolium</name>
    <dbReference type="NCBI Taxonomy" id="118510"/>
    <lineage>
        <taxon>Eukaryota</taxon>
        <taxon>Viridiplantae</taxon>
        <taxon>Streptophyta</taxon>
        <taxon>Embryophyta</taxon>
        <taxon>Tracheophyta</taxon>
        <taxon>Spermatophyta</taxon>
        <taxon>Magnoliopsida</taxon>
        <taxon>eudicotyledons</taxon>
        <taxon>Gunneridae</taxon>
        <taxon>Pentapetalae</taxon>
        <taxon>asterids</taxon>
        <taxon>campanulids</taxon>
        <taxon>Asterales</taxon>
        <taxon>Asteraceae</taxon>
        <taxon>Asteroideae</taxon>
        <taxon>Anthemideae</taxon>
        <taxon>Anthemidinae</taxon>
        <taxon>Tanacetum</taxon>
    </lineage>
</organism>
<evidence type="ECO:0000313" key="6">
    <source>
        <dbReference type="EMBL" id="GEU90074.1"/>
    </source>
</evidence>
<evidence type="ECO:0000256" key="3">
    <source>
        <dbReference type="SAM" id="MobiDB-lite"/>
    </source>
</evidence>
<evidence type="ECO:0000256" key="4">
    <source>
        <dbReference type="SAM" id="Phobius"/>
    </source>
</evidence>
<feature type="coiled-coil region" evidence="2">
    <location>
        <begin position="1026"/>
        <end position="1053"/>
    </location>
</feature>
<keyword evidence="1" id="KW-0378">Hydrolase</keyword>
<keyword evidence="4" id="KW-0812">Transmembrane</keyword>
<comment type="caution">
    <text evidence="6">The sequence shown here is derived from an EMBL/GenBank/DDBJ whole genome shotgun (WGS) entry which is preliminary data.</text>
</comment>
<name>A0A6L2NZP9_TANCI</name>
<dbReference type="Pfam" id="PF22936">
    <property type="entry name" value="Pol_BBD"/>
    <property type="match status" value="1"/>
</dbReference>
<dbReference type="GO" id="GO:0003676">
    <property type="term" value="F:nucleic acid binding"/>
    <property type="evidence" value="ECO:0007669"/>
    <property type="project" value="InterPro"/>
</dbReference>
<dbReference type="InterPro" id="IPR054722">
    <property type="entry name" value="PolX-like_BBD"/>
</dbReference>
<keyword evidence="2" id="KW-0175">Coiled coil</keyword>
<dbReference type="PANTHER" id="PTHR42648:SF32">
    <property type="entry name" value="RIBONUCLEASE H-LIKE DOMAIN, GAG-PRE-INTEGRASE DOMAIN PROTEIN-RELATED"/>
    <property type="match status" value="1"/>
</dbReference>
<sequence>MRIEQYFLMTDYSLSKVILNGDSLTPTRVVDGVVQVVAPTTAEQRLAKKNELKARGTLLIAFPDKHQLKFNTHKDDKTLMEAIEKRNLGANGTTSIGFDMSKVECYNCHMRGLFAKECMSPKDTKNKDTQRRNVPMETSTSNALFFHDAFTVGETVPIVFNVKPSTTKSTKEMSQTNRPSASIIEDWVFDSEDESEGEPMPTQKAPNFVQTTKHVKTPRKSVKLVEHPTPAENLRKDTPYNFHQKVTSVKAKQVNDVEGVKGNWGNLHQALKDKGVIDSGCSSYINGNISYLSDFEEINEGYVAFGGNPKGGKITSKGKIRTRKLDFDDVYFVKELKFNLFSVSQMCDKKNSVLFTDTKCTILSSNFKLPDENHLCGMKGIKIEFSVARTPQHNGVAERKNRTLIEANRTMLADLLLPIPFWVKAVNTACYVQNRVLVTKPHNKTPYELLLGRTPSIGFMRPFGCLVTILNTLDPLGMFDEKADEGFLVGYSVNSKVGKENVSTQQYVLLPLWSTGSKDPHNTDVDAAFDVKGHESVDHVSLSSSEKIKKHNEKAKREAKGKSPVELSTGVRDLNIEFEEFFVNSTNGVNAASTPVTAVGPNSTNNTNSFSADGPSNTAVSLNFEIGGKYSFVDPSQYPDDPNMPSLETLLIQIMKKKRKIDQTMFIKKKRDDILLVQVYMDDIIFGSTNKDLCKAFEKLMKDKFQMFNGRTHFIFRIKNGKSASTPNYTKKPLLKDPKGEDVDVHTYKSMIGSLMYLTLSRPDIMFAVCACACFQVTLKVSHLHAVKRIFRLIVTAVSYTLMLFGLTIADVHLMLLGHKSDASEGLDQIVDFLNPHVIQYALMVNPSIYVSYIKQFWTSISIKKSNDVVRLQALIDRKKVITTEDSIRQALRLDDADGVDCLLIEEIFAELARMGYEKPAKRTALNEFSSSMGSAVIFLAIVGDLSSHNTKYTSPALTQKVFANMRRIGKGFSGVDTPLFDGMLAQQQVQAIKDAVEDEDDHNEVSAEPTPPSPAPTCATLTKQVANLEQDKVAQAIEITKLKQRVMRLEKKRPFKYSGLKRLRKGEIVKLDADEDVTLVDAKEDMNANDTDEAEPAKVEEVIEVVTAAKLMTEVVTTAATTITDAQVPKASAPRRKKGVVIQDPKEIAIASIIDEAFARQLEAELNANINWDDVMKQVKTREKQDNTVIRYKDLKRKPMTEAQARKNMMVYLKNMAGFKMDFFKGNKRKGENLNQDAAKKQRIDKETEELKTHLQIIANDDDDDVYTEAIPLALKKVQLNELNELHDQAYENSLIYKEKTKRIHDSKIQDRVFNVSDRVLFFNSRLKIFSGKLKTRWTGPFTFTQVFPYGTVELSQTDGPNFKVNGHRLKHYFGEDIPPMVVPDLQTSPKDH</sequence>
<feature type="region of interest" description="Disordered" evidence="3">
    <location>
        <begin position="996"/>
        <end position="1017"/>
    </location>
</feature>
<reference evidence="6" key="1">
    <citation type="journal article" date="2019" name="Sci. Rep.">
        <title>Draft genome of Tanacetum cinerariifolium, the natural source of mosquito coil.</title>
        <authorList>
            <person name="Yamashiro T."/>
            <person name="Shiraishi A."/>
            <person name="Satake H."/>
            <person name="Nakayama K."/>
        </authorList>
    </citation>
    <scope>NUCLEOTIDE SEQUENCE</scope>
</reference>
<keyword evidence="4" id="KW-1133">Transmembrane helix</keyword>
<dbReference type="GO" id="GO:0008233">
    <property type="term" value="F:peptidase activity"/>
    <property type="evidence" value="ECO:0007669"/>
    <property type="project" value="UniProtKB-KW"/>
</dbReference>
<accession>A0A6L2NZP9</accession>
<gene>
    <name evidence="6" type="ORF">Tci_062052</name>
</gene>
<dbReference type="InterPro" id="IPR001584">
    <property type="entry name" value="Integrase_cat-core"/>
</dbReference>
<dbReference type="PANTHER" id="PTHR42648">
    <property type="entry name" value="TRANSPOSASE, PUTATIVE-RELATED"/>
    <property type="match status" value="1"/>
</dbReference>
<dbReference type="EMBL" id="BKCJ010010103">
    <property type="protein sequence ID" value="GEU90074.1"/>
    <property type="molecule type" value="Genomic_DNA"/>
</dbReference>
<feature type="region of interest" description="Disordered" evidence="3">
    <location>
        <begin position="166"/>
        <end position="185"/>
    </location>
</feature>
<dbReference type="InterPro" id="IPR012337">
    <property type="entry name" value="RNaseH-like_sf"/>
</dbReference>
<keyword evidence="4" id="KW-0472">Membrane</keyword>
<evidence type="ECO:0000256" key="1">
    <source>
        <dbReference type="ARBA" id="ARBA00022670"/>
    </source>
</evidence>
<dbReference type="Gene3D" id="3.30.420.10">
    <property type="entry name" value="Ribonuclease H-like superfamily/Ribonuclease H"/>
    <property type="match status" value="1"/>
</dbReference>
<feature type="transmembrane region" description="Helical" evidence="4">
    <location>
        <begin position="765"/>
        <end position="781"/>
    </location>
</feature>
<feature type="transmembrane region" description="Helical" evidence="4">
    <location>
        <begin position="793"/>
        <end position="816"/>
    </location>
</feature>
<feature type="compositionally biased region" description="Polar residues" evidence="3">
    <location>
        <begin position="166"/>
        <end position="180"/>
    </location>
</feature>
<feature type="domain" description="Integrase catalytic" evidence="5">
    <location>
        <begin position="353"/>
        <end position="454"/>
    </location>
</feature>
<dbReference type="SUPFAM" id="SSF53098">
    <property type="entry name" value="Ribonuclease H-like"/>
    <property type="match status" value="1"/>
</dbReference>
<dbReference type="GO" id="GO:0015074">
    <property type="term" value="P:DNA integration"/>
    <property type="evidence" value="ECO:0007669"/>
    <property type="project" value="InterPro"/>
</dbReference>